<reference evidence="1" key="1">
    <citation type="submission" date="2020-05" db="EMBL/GenBank/DDBJ databases">
        <title>Large-scale comparative analyses of tick genomes elucidate their genetic diversity and vector capacities.</title>
        <authorList>
            <person name="Jia N."/>
            <person name="Wang J."/>
            <person name="Shi W."/>
            <person name="Du L."/>
            <person name="Sun Y."/>
            <person name="Zhan W."/>
            <person name="Jiang J."/>
            <person name="Wang Q."/>
            <person name="Zhang B."/>
            <person name="Ji P."/>
            <person name="Sakyi L.B."/>
            <person name="Cui X."/>
            <person name="Yuan T."/>
            <person name="Jiang B."/>
            <person name="Yang W."/>
            <person name="Lam T.T.-Y."/>
            <person name="Chang Q."/>
            <person name="Ding S."/>
            <person name="Wang X."/>
            <person name="Zhu J."/>
            <person name="Ruan X."/>
            <person name="Zhao L."/>
            <person name="Wei J."/>
            <person name="Que T."/>
            <person name="Du C."/>
            <person name="Cheng J."/>
            <person name="Dai P."/>
            <person name="Han X."/>
            <person name="Huang E."/>
            <person name="Gao Y."/>
            <person name="Liu J."/>
            <person name="Shao H."/>
            <person name="Ye R."/>
            <person name="Li L."/>
            <person name="Wei W."/>
            <person name="Wang X."/>
            <person name="Wang C."/>
            <person name="Yang T."/>
            <person name="Huo Q."/>
            <person name="Li W."/>
            <person name="Guo W."/>
            <person name="Chen H."/>
            <person name="Zhou L."/>
            <person name="Ni X."/>
            <person name="Tian J."/>
            <person name="Zhou Y."/>
            <person name="Sheng Y."/>
            <person name="Liu T."/>
            <person name="Pan Y."/>
            <person name="Xia L."/>
            <person name="Li J."/>
            <person name="Zhao F."/>
            <person name="Cao W."/>
        </authorList>
    </citation>
    <scope>NUCLEOTIDE SEQUENCE</scope>
    <source>
        <tissue evidence="1">Larvae</tissue>
    </source>
</reference>
<gene>
    <name evidence="1" type="ORF">HPB50_019094</name>
</gene>
<keyword evidence="2" id="KW-1185">Reference proteome</keyword>
<organism evidence="1 2">
    <name type="scientific">Hyalomma asiaticum</name>
    <name type="common">Tick</name>
    <dbReference type="NCBI Taxonomy" id="266040"/>
    <lineage>
        <taxon>Eukaryota</taxon>
        <taxon>Metazoa</taxon>
        <taxon>Ecdysozoa</taxon>
        <taxon>Arthropoda</taxon>
        <taxon>Chelicerata</taxon>
        <taxon>Arachnida</taxon>
        <taxon>Acari</taxon>
        <taxon>Parasitiformes</taxon>
        <taxon>Ixodida</taxon>
        <taxon>Ixodoidea</taxon>
        <taxon>Ixodidae</taxon>
        <taxon>Hyalomminae</taxon>
        <taxon>Hyalomma</taxon>
    </lineage>
</organism>
<comment type="caution">
    <text evidence="1">The sequence shown here is derived from an EMBL/GenBank/DDBJ whole genome shotgun (WGS) entry which is preliminary data.</text>
</comment>
<name>A0ACB7RUE5_HYAAI</name>
<dbReference type="EMBL" id="CM023488">
    <property type="protein sequence ID" value="KAH6924517.1"/>
    <property type="molecule type" value="Genomic_DNA"/>
</dbReference>
<proteinExistence type="predicted"/>
<evidence type="ECO:0000313" key="1">
    <source>
        <dbReference type="EMBL" id="KAH6924517.1"/>
    </source>
</evidence>
<accession>A0ACB7RUE5</accession>
<dbReference type="Proteomes" id="UP000821845">
    <property type="component" value="Chromosome 8"/>
</dbReference>
<sequence length="354" mass="39091">MASSSSQRGYELKEIALSTTSHSGDQSSAPSEVIRNENLFRLVERRSQRCKANILAAAAKDAHVERLSKQQTPPTRKENDHVKPAWKPKPLQKFHPDDFVVVLKPRTTLALGATFEPEPHCRKYQERDRLLGDIVMKSAKGNVSLRGHLKESGEEVFHGVVTIANHKTSETLKDSIQWRQGTILYIRKFGTSKNARLTFAGKVKLRTVHYNTEIINVRPYFRTIPACGVCGTVEHRADTCPNVSQDRCGRCGQQAPFVEALRATHECNDCVAKYRKDTKMTTQKGAKNNSAKKPATLQQTHVPGGDDSPRQNDVNSAPPSPAQPSGLAEKRGAAAPPPPHGGQGNESRSQQQQP</sequence>
<evidence type="ECO:0000313" key="2">
    <source>
        <dbReference type="Proteomes" id="UP000821845"/>
    </source>
</evidence>
<protein>
    <submittedName>
        <fullName evidence="1">Uncharacterized protein</fullName>
    </submittedName>
</protein>